<reference evidence="9" key="1">
    <citation type="submission" date="2017-09" db="EMBL/GenBank/DDBJ databases">
        <title>Depth-based differentiation of microbial function through sediment-hosted aquifers and enrichment of novel symbionts in the deep terrestrial subsurface.</title>
        <authorList>
            <person name="Probst A.J."/>
            <person name="Ladd B."/>
            <person name="Jarett J.K."/>
            <person name="Geller-Mcgrath D.E."/>
            <person name="Sieber C.M.K."/>
            <person name="Emerson J.B."/>
            <person name="Anantharaman K."/>
            <person name="Thomas B.C."/>
            <person name="Malmstrom R."/>
            <person name="Stieglmeier M."/>
            <person name="Klingl A."/>
            <person name="Woyke T."/>
            <person name="Ryan C.M."/>
            <person name="Banfield J.F."/>
        </authorList>
    </citation>
    <scope>NUCLEOTIDE SEQUENCE [LARGE SCALE GENOMIC DNA]</scope>
</reference>
<dbReference type="CDD" id="cd06530">
    <property type="entry name" value="S26_SPase_I"/>
    <property type="match status" value="1"/>
</dbReference>
<dbReference type="GO" id="GO:0006465">
    <property type="term" value="P:signal peptide processing"/>
    <property type="evidence" value="ECO:0007669"/>
    <property type="project" value="InterPro"/>
</dbReference>
<comment type="subcellular location">
    <subcellularLocation>
        <location evidence="6">Membrane</location>
        <topology evidence="6">Single-pass type II membrane protein</topology>
    </subcellularLocation>
</comment>
<dbReference type="InterPro" id="IPR019757">
    <property type="entry name" value="Pept_S26A_signal_pept_1_Lys-AS"/>
</dbReference>
<dbReference type="NCBIfam" id="TIGR02227">
    <property type="entry name" value="sigpep_I_bact"/>
    <property type="match status" value="1"/>
</dbReference>
<comment type="caution">
    <text evidence="8">The sequence shown here is derived from an EMBL/GenBank/DDBJ whole genome shotgun (WGS) entry which is preliminary data.</text>
</comment>
<proteinExistence type="inferred from homology"/>
<dbReference type="PRINTS" id="PR00727">
    <property type="entry name" value="LEADERPTASE"/>
</dbReference>
<dbReference type="PROSITE" id="PS00761">
    <property type="entry name" value="SPASE_I_3"/>
    <property type="match status" value="1"/>
</dbReference>
<organism evidence="8 9">
    <name type="scientific">Candidatus Nealsonbacteria bacterium CG03_land_8_20_14_0_80_36_12</name>
    <dbReference type="NCBI Taxonomy" id="1974701"/>
    <lineage>
        <taxon>Bacteria</taxon>
        <taxon>Candidatus Nealsoniibacteriota</taxon>
    </lineage>
</organism>
<dbReference type="AlphaFoldDB" id="A0A2M7BYU0"/>
<dbReference type="GO" id="GO:0016020">
    <property type="term" value="C:membrane"/>
    <property type="evidence" value="ECO:0007669"/>
    <property type="project" value="UniProtKB-SubCell"/>
</dbReference>
<sequence length="188" mass="21762">MKKLLSFLWEIIKIAIIALLIVVPIRYFLFQPFLVRGESMEPVFHNGDYLIIDEISYRFQTPQRGEVVVFKPPQNSEQRYIKRIIGLPGEMVEIKEGEVIIYQDSKKIVLNESNYLSPGVITPGQEKVFLKEDEYFVLGDNRSASYDSRRWGPLPKNNIVGRVIFRLWPFSVFAKIETPSYSEQGGAE</sequence>
<dbReference type="SUPFAM" id="SSF51306">
    <property type="entry name" value="LexA/Signal peptidase"/>
    <property type="match status" value="1"/>
</dbReference>
<dbReference type="EMBL" id="PEUV01000007">
    <property type="protein sequence ID" value="PIV12844.1"/>
    <property type="molecule type" value="Genomic_DNA"/>
</dbReference>
<dbReference type="Gene3D" id="2.10.109.10">
    <property type="entry name" value="Umud Fragment, subunit A"/>
    <property type="match status" value="1"/>
</dbReference>
<feature type="active site" evidence="5">
    <location>
        <position position="39"/>
    </location>
</feature>
<keyword evidence="6" id="KW-1133">Transmembrane helix</keyword>
<dbReference type="PANTHER" id="PTHR43390:SF1">
    <property type="entry name" value="CHLOROPLAST PROCESSING PEPTIDASE"/>
    <property type="match status" value="1"/>
</dbReference>
<feature type="active site" evidence="5">
    <location>
        <position position="82"/>
    </location>
</feature>
<keyword evidence="6" id="KW-0472">Membrane</keyword>
<dbReference type="EC" id="3.4.21.89" evidence="3 6"/>
<protein>
    <recommendedName>
        <fullName evidence="3 6">Signal peptidase I</fullName>
        <ecNumber evidence="3 6">3.4.21.89</ecNumber>
    </recommendedName>
</protein>
<accession>A0A2M7BYU0</accession>
<dbReference type="GO" id="GO:0004252">
    <property type="term" value="F:serine-type endopeptidase activity"/>
    <property type="evidence" value="ECO:0007669"/>
    <property type="project" value="InterPro"/>
</dbReference>
<keyword evidence="6" id="KW-0645">Protease</keyword>
<feature type="domain" description="Peptidase S26" evidence="7">
    <location>
        <begin position="9"/>
        <end position="168"/>
    </location>
</feature>
<evidence type="ECO:0000256" key="3">
    <source>
        <dbReference type="ARBA" id="ARBA00013208"/>
    </source>
</evidence>
<dbReference type="GO" id="GO:0009003">
    <property type="term" value="F:signal peptidase activity"/>
    <property type="evidence" value="ECO:0007669"/>
    <property type="project" value="UniProtKB-EC"/>
</dbReference>
<dbReference type="Proteomes" id="UP000230324">
    <property type="component" value="Unassembled WGS sequence"/>
</dbReference>
<dbReference type="InterPro" id="IPR019758">
    <property type="entry name" value="Pept_S26A_signal_pept_1_CS"/>
</dbReference>
<evidence type="ECO:0000256" key="1">
    <source>
        <dbReference type="ARBA" id="ARBA00000677"/>
    </source>
</evidence>
<evidence type="ECO:0000313" key="9">
    <source>
        <dbReference type="Proteomes" id="UP000230324"/>
    </source>
</evidence>
<name>A0A2M7BYU0_9BACT</name>
<comment type="catalytic activity">
    <reaction evidence="1 6">
        <text>Cleavage of hydrophobic, N-terminal signal or leader sequences from secreted and periplasmic proteins.</text>
        <dbReference type="EC" id="3.4.21.89"/>
    </reaction>
</comment>
<evidence type="ECO:0000256" key="4">
    <source>
        <dbReference type="ARBA" id="ARBA00022801"/>
    </source>
</evidence>
<dbReference type="InterPro" id="IPR019533">
    <property type="entry name" value="Peptidase_S26"/>
</dbReference>
<dbReference type="Pfam" id="PF10502">
    <property type="entry name" value="Peptidase_S26"/>
    <property type="match status" value="1"/>
</dbReference>
<evidence type="ECO:0000256" key="2">
    <source>
        <dbReference type="ARBA" id="ARBA00009370"/>
    </source>
</evidence>
<evidence type="ECO:0000256" key="5">
    <source>
        <dbReference type="PIRSR" id="PIRSR600223-1"/>
    </source>
</evidence>
<dbReference type="InterPro" id="IPR036286">
    <property type="entry name" value="LexA/Signal_pep-like_sf"/>
</dbReference>
<feature type="transmembrane region" description="Helical" evidence="6">
    <location>
        <begin position="7"/>
        <end position="29"/>
    </location>
</feature>
<dbReference type="PANTHER" id="PTHR43390">
    <property type="entry name" value="SIGNAL PEPTIDASE I"/>
    <property type="match status" value="1"/>
</dbReference>
<evidence type="ECO:0000259" key="7">
    <source>
        <dbReference type="Pfam" id="PF10502"/>
    </source>
</evidence>
<gene>
    <name evidence="8" type="primary">lepB</name>
    <name evidence="8" type="ORF">COS47_00400</name>
</gene>
<evidence type="ECO:0000313" key="8">
    <source>
        <dbReference type="EMBL" id="PIV12844.1"/>
    </source>
</evidence>
<dbReference type="InterPro" id="IPR000223">
    <property type="entry name" value="Pept_S26A_signal_pept_1"/>
</dbReference>
<keyword evidence="4 6" id="KW-0378">Hydrolase</keyword>
<comment type="similarity">
    <text evidence="2 6">Belongs to the peptidase S26 family.</text>
</comment>
<keyword evidence="6" id="KW-0812">Transmembrane</keyword>
<dbReference type="PROSITE" id="PS00760">
    <property type="entry name" value="SPASE_I_2"/>
    <property type="match status" value="1"/>
</dbReference>
<evidence type="ECO:0000256" key="6">
    <source>
        <dbReference type="RuleBase" id="RU362042"/>
    </source>
</evidence>